<keyword evidence="2" id="KW-1185">Reference proteome</keyword>
<evidence type="ECO:0000313" key="1">
    <source>
        <dbReference type="EMBL" id="CAG8530631.1"/>
    </source>
</evidence>
<gene>
    <name evidence="1" type="ORF">FMOSSE_LOCUS5491</name>
</gene>
<dbReference type="AlphaFoldDB" id="A0A9N9AEY9"/>
<evidence type="ECO:0000313" key="2">
    <source>
        <dbReference type="Proteomes" id="UP000789375"/>
    </source>
</evidence>
<organism evidence="1 2">
    <name type="scientific">Funneliformis mosseae</name>
    <name type="common">Endomycorrhizal fungus</name>
    <name type="synonym">Glomus mosseae</name>
    <dbReference type="NCBI Taxonomy" id="27381"/>
    <lineage>
        <taxon>Eukaryota</taxon>
        <taxon>Fungi</taxon>
        <taxon>Fungi incertae sedis</taxon>
        <taxon>Mucoromycota</taxon>
        <taxon>Glomeromycotina</taxon>
        <taxon>Glomeromycetes</taxon>
        <taxon>Glomerales</taxon>
        <taxon>Glomeraceae</taxon>
        <taxon>Funneliformis</taxon>
    </lineage>
</organism>
<comment type="caution">
    <text evidence="1">The sequence shown here is derived from an EMBL/GenBank/DDBJ whole genome shotgun (WGS) entry which is preliminary data.</text>
</comment>
<protein>
    <submittedName>
        <fullName evidence="1">10793_t:CDS:1</fullName>
    </submittedName>
</protein>
<sequence length="109" mass="12856">MVCKKNKRHIQFTLSVNKIQFRSFTVIDTEIQKLVRQCLIVDKIYEVLSYDRKNNCIVGFITQVEKSKKGWLSHRSVAILYQVITTERVVDLLNDAENKDPEMREQIII</sequence>
<name>A0A9N9AEY9_FUNMO</name>
<reference evidence="1" key="1">
    <citation type="submission" date="2021-06" db="EMBL/GenBank/DDBJ databases">
        <authorList>
            <person name="Kallberg Y."/>
            <person name="Tangrot J."/>
            <person name="Rosling A."/>
        </authorList>
    </citation>
    <scope>NUCLEOTIDE SEQUENCE</scope>
    <source>
        <strain evidence="1">87-6 pot B 2015</strain>
    </source>
</reference>
<dbReference type="EMBL" id="CAJVPP010001045">
    <property type="protein sequence ID" value="CAG8530631.1"/>
    <property type="molecule type" value="Genomic_DNA"/>
</dbReference>
<accession>A0A9N9AEY9</accession>
<dbReference type="Proteomes" id="UP000789375">
    <property type="component" value="Unassembled WGS sequence"/>
</dbReference>
<proteinExistence type="predicted"/>